<evidence type="ECO:0000256" key="1">
    <source>
        <dbReference type="ARBA" id="ARBA00004240"/>
    </source>
</evidence>
<dbReference type="GO" id="GO:0003677">
    <property type="term" value="F:DNA binding"/>
    <property type="evidence" value="ECO:0007669"/>
    <property type="project" value="UniProtKB-KW"/>
</dbReference>
<keyword evidence="4" id="KW-0238">DNA-binding</keyword>
<proteinExistence type="inferred from homology"/>
<dbReference type="Pfam" id="PF00262">
    <property type="entry name" value="Calreticulin"/>
    <property type="match status" value="1"/>
</dbReference>
<dbReference type="Gene3D" id="2.10.250.10">
    <property type="entry name" value="Calreticulin/calnexin, P domain"/>
    <property type="match status" value="1"/>
</dbReference>
<dbReference type="AlphaFoldDB" id="A0AA38TCN6"/>
<comment type="caution">
    <text evidence="9">The sequence shown here is derived from an EMBL/GenBank/DDBJ whole genome shotgun (WGS) entry which is preliminary data.</text>
</comment>
<dbReference type="PRINTS" id="PR00626">
    <property type="entry name" value="CALRETICULIN"/>
</dbReference>
<organism evidence="9 10">
    <name type="scientific">Centaurea solstitialis</name>
    <name type="common">yellow star-thistle</name>
    <dbReference type="NCBI Taxonomy" id="347529"/>
    <lineage>
        <taxon>Eukaryota</taxon>
        <taxon>Viridiplantae</taxon>
        <taxon>Streptophyta</taxon>
        <taxon>Embryophyta</taxon>
        <taxon>Tracheophyta</taxon>
        <taxon>Spermatophyta</taxon>
        <taxon>Magnoliopsida</taxon>
        <taxon>eudicotyledons</taxon>
        <taxon>Gunneridae</taxon>
        <taxon>Pentapetalae</taxon>
        <taxon>asterids</taxon>
        <taxon>campanulids</taxon>
        <taxon>Asterales</taxon>
        <taxon>Asteraceae</taxon>
        <taxon>Carduoideae</taxon>
        <taxon>Cardueae</taxon>
        <taxon>Centaureinae</taxon>
        <taxon>Centaurea</taxon>
    </lineage>
</organism>
<evidence type="ECO:0000313" key="10">
    <source>
        <dbReference type="Proteomes" id="UP001172457"/>
    </source>
</evidence>
<comment type="similarity">
    <text evidence="2 6">Belongs to the calreticulin family.</text>
</comment>
<dbReference type="GO" id="GO:0006457">
    <property type="term" value="P:protein folding"/>
    <property type="evidence" value="ECO:0007669"/>
    <property type="project" value="InterPro"/>
</dbReference>
<protein>
    <recommendedName>
        <fullName evidence="8">hAT-like transposase RNase-H fold domain-containing protein</fullName>
    </recommendedName>
</protein>
<evidence type="ECO:0000256" key="3">
    <source>
        <dbReference type="ARBA" id="ARBA00022824"/>
    </source>
</evidence>
<keyword evidence="3 6" id="KW-0256">Endoplasmic reticulum</keyword>
<dbReference type="PANTHER" id="PTHR46481">
    <property type="entry name" value="ZINC FINGER BED DOMAIN-CONTAINING PROTEIN 4"/>
    <property type="match status" value="1"/>
</dbReference>
<dbReference type="InterPro" id="IPR001580">
    <property type="entry name" value="Calret/calnex"/>
</dbReference>
<dbReference type="Pfam" id="PF14372">
    <property type="entry name" value="hAT-like_RNase-H"/>
    <property type="match status" value="1"/>
</dbReference>
<feature type="region of interest" description="Disordered" evidence="7">
    <location>
        <begin position="808"/>
        <end position="828"/>
    </location>
</feature>
<gene>
    <name evidence="9" type="ORF">OSB04_016776</name>
</gene>
<dbReference type="GO" id="GO:0005783">
    <property type="term" value="C:endoplasmic reticulum"/>
    <property type="evidence" value="ECO:0007669"/>
    <property type="project" value="UniProtKB-SubCell"/>
</dbReference>
<dbReference type="InterPro" id="IPR052035">
    <property type="entry name" value="ZnF_BED_domain_contain"/>
</dbReference>
<dbReference type="InterPro" id="IPR013320">
    <property type="entry name" value="ConA-like_dom_sf"/>
</dbReference>
<dbReference type="InterPro" id="IPR025525">
    <property type="entry name" value="hAT-like_transposase_RNase-H"/>
</dbReference>
<dbReference type="InterPro" id="IPR009033">
    <property type="entry name" value="Calreticulin/calnexin_P_dom_sf"/>
</dbReference>
<feature type="domain" description="hAT-like transposase RNase-H fold" evidence="8">
    <location>
        <begin position="385"/>
        <end position="483"/>
    </location>
</feature>
<dbReference type="InterPro" id="IPR012337">
    <property type="entry name" value="RNaseH-like_sf"/>
</dbReference>
<evidence type="ECO:0000259" key="8">
    <source>
        <dbReference type="Pfam" id="PF14372"/>
    </source>
</evidence>
<comment type="subcellular location">
    <subcellularLocation>
        <location evidence="1">Endoplasmic reticulum</location>
    </subcellularLocation>
</comment>
<dbReference type="InterPro" id="IPR036236">
    <property type="entry name" value="Znf_C2H2_sf"/>
</dbReference>
<evidence type="ECO:0000256" key="2">
    <source>
        <dbReference type="ARBA" id="ARBA00010983"/>
    </source>
</evidence>
<dbReference type="SMART" id="SM00614">
    <property type="entry name" value="ZnF_BED"/>
    <property type="match status" value="1"/>
</dbReference>
<evidence type="ECO:0000256" key="6">
    <source>
        <dbReference type="RuleBase" id="RU362126"/>
    </source>
</evidence>
<sequence length="828" mass="94979">MATTQESNVNEDHSDDDFNQDPLEAIQSEIPSENTSVKKKRRLVSGVWNDFAMIPSKPGEPLYCECKKCGRKYLAASRNGTGNLRRHLKSCLKKTTRDIGSFMVSSDKESLITTNSNFSQDKFRELLVHAVIRHDLPFSFVEYEGIRILHSYLDSQVVHISRNTAKSDIKKTYQKEMTRLRGELVACPGRICLTSDAWTSIATDGGIALSEKIISLVKTWGIEKKLFSITLDNASANDTCVGYLKENLTSNNDLLLDGTLFHVRCCAHILNLIVQDGLKEIDGAVYKIRECVKYIRGSEGRKIKFYQCVSAMSLENNKGLHQDVPTRWNSTYIMLSGALYYRRAFVHLHLVDSNFQSCPTQEEWEKVEKICEFLEIFYDATNSFSGSRYPTSNLFFPRAFFIQLTLVQKLQSSDLYMKKIAEQMFVKFNKYRSEFNVLLAIAVVFDPRYKFAFLEFSYTKLYGPHSQELSKIKTTLFSLFDEYMKASTSNTIFSTHVGNNSRTHSAEERGKNKVSSLMRQEFQQFKSNEYDGFGNFQRSQLELYLDEPSLDVIVEFDVLDFWKSQQFRYRDLSKLARDLLCVPVSTVAFESAFSLGGRILDQYRSSMSPATVEALLTHVYTFVLRPDATYSILIDNVRKQTGSLYSDWDLLPPKQIKDPEAKKLQKHGHLKIGWDDKEFIVDPEDKKPEGYVPNEIADPDAKKVTHFSSSLRCAKIPARRLGEKDGEWTVPTIPNLDYKGPWKAKKIKNPNYKGKWKAPMIDNPDFKDGTDLYSFSQVEVKVGTLFDNVLICDDPEYAKQLVEETWGKQKDAEKTAFEELEKKREEEA</sequence>
<dbReference type="Gene3D" id="2.60.120.200">
    <property type="match status" value="1"/>
</dbReference>
<evidence type="ECO:0000256" key="4">
    <source>
        <dbReference type="ARBA" id="ARBA00023125"/>
    </source>
</evidence>
<evidence type="ECO:0000313" key="9">
    <source>
        <dbReference type="EMBL" id="KAJ9552731.1"/>
    </source>
</evidence>
<reference evidence="9" key="1">
    <citation type="submission" date="2023-03" db="EMBL/GenBank/DDBJ databases">
        <title>Chromosome-scale reference genome and RAD-based genetic map of yellow starthistle (Centaurea solstitialis) reveal putative structural variation and QTLs associated with invader traits.</title>
        <authorList>
            <person name="Reatini B."/>
            <person name="Cang F.A."/>
            <person name="Jiang Q."/>
            <person name="Mckibben M.T.W."/>
            <person name="Barker M.S."/>
            <person name="Rieseberg L.H."/>
            <person name="Dlugosch K.M."/>
        </authorList>
    </citation>
    <scope>NUCLEOTIDE SEQUENCE</scope>
    <source>
        <strain evidence="9">CAN-66</strain>
        <tissue evidence="9">Leaf</tissue>
    </source>
</reference>
<dbReference type="GO" id="GO:0051082">
    <property type="term" value="F:unfolded protein binding"/>
    <property type="evidence" value="ECO:0007669"/>
    <property type="project" value="InterPro"/>
</dbReference>
<accession>A0AA38TCN6</accession>
<dbReference type="EMBL" id="JARYMX010000004">
    <property type="protein sequence ID" value="KAJ9552731.1"/>
    <property type="molecule type" value="Genomic_DNA"/>
</dbReference>
<dbReference type="PANTHER" id="PTHR46481:SF6">
    <property type="entry name" value="ZINC FINGER BED DOMAIN-CONTAINING PROTEIN RICESLEEPER 2-LIKE"/>
    <property type="match status" value="1"/>
</dbReference>
<dbReference type="SUPFAM" id="SSF49899">
    <property type="entry name" value="Concanavalin A-like lectins/glucanases"/>
    <property type="match status" value="1"/>
</dbReference>
<keyword evidence="5 6" id="KW-0143">Chaperone</keyword>
<name>A0AA38TCN6_9ASTR</name>
<dbReference type="SUPFAM" id="SSF53098">
    <property type="entry name" value="Ribonuclease H-like"/>
    <property type="match status" value="1"/>
</dbReference>
<dbReference type="GO" id="GO:0005509">
    <property type="term" value="F:calcium ion binding"/>
    <property type="evidence" value="ECO:0007669"/>
    <property type="project" value="InterPro"/>
</dbReference>
<dbReference type="SUPFAM" id="SSF63887">
    <property type="entry name" value="P-domain of calnexin/calreticulin"/>
    <property type="match status" value="1"/>
</dbReference>
<feature type="region of interest" description="Disordered" evidence="7">
    <location>
        <begin position="1"/>
        <end position="36"/>
    </location>
</feature>
<dbReference type="Proteomes" id="UP001172457">
    <property type="component" value="Chromosome 4"/>
</dbReference>
<keyword evidence="10" id="KW-1185">Reference proteome</keyword>
<dbReference type="SUPFAM" id="SSF57667">
    <property type="entry name" value="beta-beta-alpha zinc fingers"/>
    <property type="match status" value="1"/>
</dbReference>
<evidence type="ECO:0000256" key="7">
    <source>
        <dbReference type="SAM" id="MobiDB-lite"/>
    </source>
</evidence>
<evidence type="ECO:0000256" key="5">
    <source>
        <dbReference type="ARBA" id="ARBA00023186"/>
    </source>
</evidence>
<dbReference type="GO" id="GO:0046983">
    <property type="term" value="F:protein dimerization activity"/>
    <property type="evidence" value="ECO:0007669"/>
    <property type="project" value="InterPro"/>
</dbReference>